<reference evidence="1 2" key="1">
    <citation type="submission" date="2019-02" db="EMBL/GenBank/DDBJ databases">
        <title>Draft genome sequences of novel Actinobacteria.</title>
        <authorList>
            <person name="Sahin N."/>
            <person name="Ay H."/>
            <person name="Saygin H."/>
        </authorList>
    </citation>
    <scope>NUCLEOTIDE SEQUENCE [LARGE SCALE GENOMIC DNA]</scope>
    <source>
        <strain evidence="1 2">JCM 30529</strain>
    </source>
</reference>
<dbReference type="Proteomes" id="UP000295626">
    <property type="component" value="Unassembled WGS sequence"/>
</dbReference>
<evidence type="ECO:0000313" key="2">
    <source>
        <dbReference type="Proteomes" id="UP000295626"/>
    </source>
</evidence>
<gene>
    <name evidence="1" type="ORF">E1091_17950</name>
</gene>
<keyword evidence="2" id="KW-1185">Reference proteome</keyword>
<organism evidence="1 2">
    <name type="scientific">Micromonospora fluostatini</name>
    <dbReference type="NCBI Taxonomy" id="1629071"/>
    <lineage>
        <taxon>Bacteria</taxon>
        <taxon>Bacillati</taxon>
        <taxon>Actinomycetota</taxon>
        <taxon>Actinomycetes</taxon>
        <taxon>Micromonosporales</taxon>
        <taxon>Micromonosporaceae</taxon>
        <taxon>Micromonospora</taxon>
    </lineage>
</organism>
<accession>A0ABY2DCM6</accession>
<sequence length="172" mass="19952">MYGEPESEPWPFDDDARRDDPLTEHRIAVTCSHPGWAYLVAFDAASEARPTEVETRMLASFLEQYKTYWYGQNTHRARMERRLLDVDGSANGVIFHKWGVNDWGFRRRSFTRGYLFSVVPPALRVGHDGVKGPLSLETVMDWMHSHTERPSESDLSPRWREWKAAHPEVFGS</sequence>
<evidence type="ECO:0000313" key="1">
    <source>
        <dbReference type="EMBL" id="TDB83845.1"/>
    </source>
</evidence>
<name>A0ABY2DCM6_9ACTN</name>
<protein>
    <submittedName>
        <fullName evidence="1">Uncharacterized protein</fullName>
    </submittedName>
</protein>
<comment type="caution">
    <text evidence="1">The sequence shown here is derived from an EMBL/GenBank/DDBJ whole genome shotgun (WGS) entry which is preliminary data.</text>
</comment>
<proteinExistence type="predicted"/>
<dbReference type="EMBL" id="SMKE01000885">
    <property type="protein sequence ID" value="TDB83845.1"/>
    <property type="molecule type" value="Genomic_DNA"/>
</dbReference>